<proteinExistence type="predicted"/>
<keyword evidence="2" id="KW-1185">Reference proteome</keyword>
<evidence type="ECO:0000313" key="1">
    <source>
        <dbReference type="EMBL" id="KAL2036595.1"/>
    </source>
</evidence>
<comment type="caution">
    <text evidence="1">The sequence shown here is derived from an EMBL/GenBank/DDBJ whole genome shotgun (WGS) entry which is preliminary data.</text>
</comment>
<accession>A0ABR3ZU53</accession>
<gene>
    <name evidence="1" type="ORF">N7G274_010691</name>
</gene>
<sequence length="80" mass="8574">MAAKAGRRAMRAEAAKVASKAPWTAGKVLRTTGGTLRRGWAQFGEKETTERQVVAIAFLLIPNMVKGSAQDFDSSANHLS</sequence>
<protein>
    <submittedName>
        <fullName evidence="1">Uncharacterized protein</fullName>
    </submittedName>
</protein>
<dbReference type="Proteomes" id="UP001590950">
    <property type="component" value="Unassembled WGS sequence"/>
</dbReference>
<name>A0ABR3ZU53_9LECA</name>
<dbReference type="EMBL" id="JBEFKJ010000062">
    <property type="protein sequence ID" value="KAL2036595.1"/>
    <property type="molecule type" value="Genomic_DNA"/>
</dbReference>
<reference evidence="1 2" key="1">
    <citation type="submission" date="2024-09" db="EMBL/GenBank/DDBJ databases">
        <title>Rethinking Asexuality: The Enigmatic Case of Functional Sexual Genes in Lepraria (Stereocaulaceae).</title>
        <authorList>
            <person name="Doellman M."/>
            <person name="Sun Y."/>
            <person name="Barcenas-Pena A."/>
            <person name="Lumbsch H.T."/>
            <person name="Grewe F."/>
        </authorList>
    </citation>
    <scope>NUCLEOTIDE SEQUENCE [LARGE SCALE GENOMIC DNA]</scope>
    <source>
        <strain evidence="1 2">Mercado 3170</strain>
    </source>
</reference>
<organism evidence="1 2">
    <name type="scientific">Stereocaulon virgatum</name>
    <dbReference type="NCBI Taxonomy" id="373712"/>
    <lineage>
        <taxon>Eukaryota</taxon>
        <taxon>Fungi</taxon>
        <taxon>Dikarya</taxon>
        <taxon>Ascomycota</taxon>
        <taxon>Pezizomycotina</taxon>
        <taxon>Lecanoromycetes</taxon>
        <taxon>OSLEUM clade</taxon>
        <taxon>Lecanoromycetidae</taxon>
        <taxon>Lecanorales</taxon>
        <taxon>Lecanorineae</taxon>
        <taxon>Stereocaulaceae</taxon>
        <taxon>Stereocaulon</taxon>
    </lineage>
</organism>
<evidence type="ECO:0000313" key="2">
    <source>
        <dbReference type="Proteomes" id="UP001590950"/>
    </source>
</evidence>